<comment type="caution">
    <text evidence="1">The sequence shown here is derived from an EMBL/GenBank/DDBJ whole genome shotgun (WGS) entry which is preliminary data.</text>
</comment>
<gene>
    <name evidence="1" type="ORF">GCM10008935_19730</name>
</gene>
<dbReference type="SUPFAM" id="SSF69318">
    <property type="entry name" value="Integrin alpha N-terminal domain"/>
    <property type="match status" value="1"/>
</dbReference>
<evidence type="ECO:0000313" key="1">
    <source>
        <dbReference type="EMBL" id="GAA0464061.1"/>
    </source>
</evidence>
<accession>A0ABP3JVE8</accession>
<evidence type="ECO:0000313" key="2">
    <source>
        <dbReference type="Proteomes" id="UP001500740"/>
    </source>
</evidence>
<dbReference type="EMBL" id="BAAACZ010000016">
    <property type="protein sequence ID" value="GAA0464061.1"/>
    <property type="molecule type" value="Genomic_DNA"/>
</dbReference>
<proteinExistence type="predicted"/>
<keyword evidence="2" id="KW-1185">Reference proteome</keyword>
<protein>
    <recommendedName>
        <fullName evidence="3">VCBS repeat-containing protein</fullName>
    </recommendedName>
</protein>
<reference evidence="2" key="1">
    <citation type="journal article" date="2019" name="Int. J. Syst. Evol. Microbiol.">
        <title>The Global Catalogue of Microorganisms (GCM) 10K type strain sequencing project: providing services to taxonomists for standard genome sequencing and annotation.</title>
        <authorList>
            <consortium name="The Broad Institute Genomics Platform"/>
            <consortium name="The Broad Institute Genome Sequencing Center for Infectious Disease"/>
            <person name="Wu L."/>
            <person name="Ma J."/>
        </authorList>
    </citation>
    <scope>NUCLEOTIDE SEQUENCE [LARGE SCALE GENOMIC DNA]</scope>
    <source>
        <strain evidence="2">JCM 14193</strain>
    </source>
</reference>
<dbReference type="InterPro" id="IPR028994">
    <property type="entry name" value="Integrin_alpha_N"/>
</dbReference>
<evidence type="ECO:0008006" key="3">
    <source>
        <dbReference type="Google" id="ProtNLM"/>
    </source>
</evidence>
<name>A0ABP3JVE8_9BACI</name>
<dbReference type="RefSeq" id="WP_343783385.1">
    <property type="nucleotide sequence ID" value="NZ_BAAACZ010000016.1"/>
</dbReference>
<organism evidence="1 2">
    <name type="scientific">Alkalibacillus silvisoli</name>
    <dbReference type="NCBI Taxonomy" id="392823"/>
    <lineage>
        <taxon>Bacteria</taxon>
        <taxon>Bacillati</taxon>
        <taxon>Bacillota</taxon>
        <taxon>Bacilli</taxon>
        <taxon>Bacillales</taxon>
        <taxon>Bacillaceae</taxon>
        <taxon>Alkalibacillus</taxon>
    </lineage>
</organism>
<dbReference type="Proteomes" id="UP001500740">
    <property type="component" value="Unassembled WGS sequence"/>
</dbReference>
<sequence>MFIYGYRKGSLVVDSAQGDVTGDGVVDRVVLTGDQPPDSPLTQNIILVVQGGVTGQVYSTPIDDVGYDPTLFLGDFTGDGVDEIMVTIPTGGSGGIMNEYIYSFSHNRFNLVFDSNAYNDYYQYQVSYLDGYKVKVISEVNQQQYMIDLSNRDLEYLSEIYNDEGQLLEPIEGWVNPLSGLYPVDFNLDGVYDLLAYQQISGRYRADGLGYVLNTLQWDSQHFGLNQQSVAIFGSDI</sequence>